<evidence type="ECO:0000256" key="4">
    <source>
        <dbReference type="ARBA" id="ARBA00023163"/>
    </source>
</evidence>
<name>A0A420GIN1_9BURK</name>
<evidence type="ECO:0000256" key="2">
    <source>
        <dbReference type="ARBA" id="ARBA00023015"/>
    </source>
</evidence>
<dbReference type="InterPro" id="IPR036388">
    <property type="entry name" value="WH-like_DNA-bd_sf"/>
</dbReference>
<dbReference type="GO" id="GO:0003677">
    <property type="term" value="F:DNA binding"/>
    <property type="evidence" value="ECO:0007669"/>
    <property type="project" value="UniProtKB-KW"/>
</dbReference>
<dbReference type="FunFam" id="1.10.10.10:FF:000001">
    <property type="entry name" value="LysR family transcriptional regulator"/>
    <property type="match status" value="1"/>
</dbReference>
<sequence length="144" mass="15803">MDLNSCLTFVTVLECGSFSAAAHKLQIPRSTVSARVASLETRLGTRLLRRTTRQIAPTEDGRSYFEQVAPAIRALREANERAMYSGTALTGSIRISVPLDFPFTVLSKAIASFRASHPAVRFDVIVDDRVNDFVADNVDMAIRG</sequence>
<dbReference type="PANTHER" id="PTHR30537">
    <property type="entry name" value="HTH-TYPE TRANSCRIPTIONAL REGULATOR"/>
    <property type="match status" value="1"/>
</dbReference>
<dbReference type="Gene3D" id="3.40.190.290">
    <property type="match status" value="1"/>
</dbReference>
<dbReference type="Gene3D" id="1.10.10.10">
    <property type="entry name" value="Winged helix-like DNA-binding domain superfamily/Winged helix DNA-binding domain"/>
    <property type="match status" value="1"/>
</dbReference>
<protein>
    <recommendedName>
        <fullName evidence="5">HTH lysR-type domain-containing protein</fullName>
    </recommendedName>
</protein>
<dbReference type="InterPro" id="IPR058163">
    <property type="entry name" value="LysR-type_TF_proteobact-type"/>
</dbReference>
<evidence type="ECO:0000313" key="6">
    <source>
        <dbReference type="EMBL" id="RKF45022.1"/>
    </source>
</evidence>
<dbReference type="Proteomes" id="UP000283709">
    <property type="component" value="Unassembled WGS sequence"/>
</dbReference>
<keyword evidence="3" id="KW-0238">DNA-binding</keyword>
<evidence type="ECO:0000313" key="7">
    <source>
        <dbReference type="Proteomes" id="UP000283709"/>
    </source>
</evidence>
<keyword evidence="4" id="KW-0804">Transcription</keyword>
<dbReference type="EMBL" id="MCAS01000017">
    <property type="protein sequence ID" value="RKF45022.1"/>
    <property type="molecule type" value="Genomic_DNA"/>
</dbReference>
<accession>A0A420GIN1</accession>
<comment type="similarity">
    <text evidence="1">Belongs to the LysR transcriptional regulatory family.</text>
</comment>
<evidence type="ECO:0000256" key="1">
    <source>
        <dbReference type="ARBA" id="ARBA00009437"/>
    </source>
</evidence>
<proteinExistence type="inferred from homology"/>
<dbReference type="Pfam" id="PF00126">
    <property type="entry name" value="HTH_1"/>
    <property type="match status" value="1"/>
</dbReference>
<dbReference type="PANTHER" id="PTHR30537:SF5">
    <property type="entry name" value="HTH-TYPE TRANSCRIPTIONAL ACTIVATOR TTDR-RELATED"/>
    <property type="match status" value="1"/>
</dbReference>
<dbReference type="SUPFAM" id="SSF46785">
    <property type="entry name" value="Winged helix' DNA-binding domain"/>
    <property type="match status" value="1"/>
</dbReference>
<dbReference type="InterPro" id="IPR005119">
    <property type="entry name" value="LysR_subst-bd"/>
</dbReference>
<gene>
    <name evidence="6" type="ORF">BCY88_27910</name>
</gene>
<feature type="domain" description="HTH lysR-type" evidence="5">
    <location>
        <begin position="1"/>
        <end position="58"/>
    </location>
</feature>
<comment type="caution">
    <text evidence="6">The sequence shown here is derived from an EMBL/GenBank/DDBJ whole genome shotgun (WGS) entry which is preliminary data.</text>
</comment>
<dbReference type="InterPro" id="IPR036390">
    <property type="entry name" value="WH_DNA-bd_sf"/>
</dbReference>
<evidence type="ECO:0000256" key="3">
    <source>
        <dbReference type="ARBA" id="ARBA00023125"/>
    </source>
</evidence>
<reference evidence="6 7" key="1">
    <citation type="submission" date="2016-07" db="EMBL/GenBank/DDBJ databases">
        <title>Genome analysis of Burkholderia fungorum ES3-20.</title>
        <authorList>
            <person name="Xu D."/>
            <person name="Yao R."/>
            <person name="Zheng S."/>
        </authorList>
    </citation>
    <scope>NUCLEOTIDE SEQUENCE [LARGE SCALE GENOMIC DNA]</scope>
    <source>
        <strain evidence="6 7">ES3-20</strain>
    </source>
</reference>
<dbReference type="GO" id="GO:0003700">
    <property type="term" value="F:DNA-binding transcription factor activity"/>
    <property type="evidence" value="ECO:0007669"/>
    <property type="project" value="InterPro"/>
</dbReference>
<dbReference type="SUPFAM" id="SSF53850">
    <property type="entry name" value="Periplasmic binding protein-like II"/>
    <property type="match status" value="1"/>
</dbReference>
<dbReference type="Pfam" id="PF03466">
    <property type="entry name" value="LysR_substrate"/>
    <property type="match status" value="1"/>
</dbReference>
<organism evidence="6 7">
    <name type="scientific">Paraburkholderia fungorum</name>
    <dbReference type="NCBI Taxonomy" id="134537"/>
    <lineage>
        <taxon>Bacteria</taxon>
        <taxon>Pseudomonadati</taxon>
        <taxon>Pseudomonadota</taxon>
        <taxon>Betaproteobacteria</taxon>
        <taxon>Burkholderiales</taxon>
        <taxon>Burkholderiaceae</taxon>
        <taxon>Paraburkholderia</taxon>
    </lineage>
</organism>
<evidence type="ECO:0000259" key="5">
    <source>
        <dbReference type="PROSITE" id="PS50931"/>
    </source>
</evidence>
<dbReference type="PROSITE" id="PS50931">
    <property type="entry name" value="HTH_LYSR"/>
    <property type="match status" value="1"/>
</dbReference>
<keyword evidence="2" id="KW-0805">Transcription regulation</keyword>
<dbReference type="InterPro" id="IPR000847">
    <property type="entry name" value="LysR_HTH_N"/>
</dbReference>
<dbReference type="AlphaFoldDB" id="A0A420GIN1"/>